<feature type="domain" description="EGF-like" evidence="9">
    <location>
        <begin position="568"/>
        <end position="605"/>
    </location>
</feature>
<keyword evidence="5" id="KW-0325">Glycoprotein</keyword>
<keyword evidence="2" id="KW-0732">Signal</keyword>
<dbReference type="InterPro" id="IPR013320">
    <property type="entry name" value="ConA-like_dom_sf"/>
</dbReference>
<comment type="caution">
    <text evidence="6">Lacks conserved residue(s) required for the propagation of feature annotation.</text>
</comment>
<dbReference type="PROSITE" id="PS50026">
    <property type="entry name" value="EGF_3"/>
    <property type="match status" value="3"/>
</dbReference>
<dbReference type="CDD" id="cd00110">
    <property type="entry name" value="LamG"/>
    <property type="match status" value="3"/>
</dbReference>
<reference evidence="11" key="1">
    <citation type="journal article" date="2023" name="Insect Mol. Biol.">
        <title>Genome sequencing provides insights into the evolution of gene families encoding plant cell wall-degrading enzymes in longhorned beetles.</title>
        <authorList>
            <person name="Shin N.R."/>
            <person name="Okamura Y."/>
            <person name="Kirsch R."/>
            <person name="Pauchet Y."/>
        </authorList>
    </citation>
    <scope>NUCLEOTIDE SEQUENCE</scope>
    <source>
        <strain evidence="11">AMC_N1</strain>
    </source>
</reference>
<sequence length="851" mass="94540">MESNVQNIGGTLRINNLRSENAGLYRCEATGRTGVYYKDYNLHVMDQEVKDEAPVEVKTAPRGSNVRLECKTDLEEPVTYLWSKQGDNLPQYVDISRQTIQLNDVGSMDAGTYTCSANNGAKSTDVPIILVVTGIVPYFTQAPNSYITLPTLGDSYIQFNFEISFKSETGNGLLLYNGNRRYEKGGDFISLTLANGVPEFKYNLGHSTTVVRSDRPVTNREWHTVKIVRNRKKVTMYVDGEGPYIGTADGKYIGLDLSEPLYLGGVPDPNNIHSDVFGYSPYEGFVGCISRFKIGHAHQDILRDNLNKTGITTCETCSENRCQNNGACQEALSKEDACGTGRCIDTQNSFECQCPLGRSGRRCEREITINEPAFQNDAYIAYPTPRPARRLKLSMRVKVNDVSDGVLLYCSETEEGHGDFISLAVHDRHLEFRFDAGNGATVIKQNTELEPGQWHVVTATRSLSDGRLIVDGEPPAVGRLAGNHKTLNLQTPLYVGGYDKHHVKINDGVKVYSGFNGCISEISVSGLDINIIQNVTDSSNVEQCLEDQDVDNNIYAHENTQKPPYDNRQTGCSSNPCLNRGQCYPLTPKDYKCSCLPGFTGRNCERSQNVCDDQPCQNQGVCKANSTHYSCDCLLGFTGYNCEQRTELRSDAHFDGNGYLEFSRDLLSHEKEEETEVIALELSTNSSEGLVFWHGQQPNEDGQGQDFISLAIVNGYLEYSFDLGMGPAIIMDHRKRVDDGERHSVILKRTGRKGSMEIDQTWTKEGEAEGFTNTINTNGNIYIGGTPNIAKMTGSKFTRGFSGCIHGFELQNSQRLDLGIKAINGLNVKPCSSFEDRFNIWRGDGLSIHKW</sequence>
<dbReference type="AlphaFoldDB" id="A0AAV8YIA0"/>
<dbReference type="PANTHER" id="PTHR15036">
    <property type="entry name" value="PIKACHURIN-LIKE PROTEIN"/>
    <property type="match status" value="1"/>
</dbReference>
<evidence type="ECO:0000256" key="7">
    <source>
        <dbReference type="PROSITE-ProRule" id="PRU00122"/>
    </source>
</evidence>
<dbReference type="SUPFAM" id="SSF49899">
    <property type="entry name" value="Concanavalin A-like lectins/glucanases"/>
    <property type="match status" value="3"/>
</dbReference>
<dbReference type="GO" id="GO:0005911">
    <property type="term" value="C:cell-cell junction"/>
    <property type="evidence" value="ECO:0007669"/>
    <property type="project" value="UniProtKB-ARBA"/>
</dbReference>
<dbReference type="GO" id="GO:0048056">
    <property type="term" value="P:R3/R4 cell differentiation"/>
    <property type="evidence" value="ECO:0007669"/>
    <property type="project" value="UniProtKB-ARBA"/>
</dbReference>
<dbReference type="EMBL" id="JAPWTK010000099">
    <property type="protein sequence ID" value="KAJ8950522.1"/>
    <property type="molecule type" value="Genomic_DNA"/>
</dbReference>
<feature type="domain" description="Laminin G" evidence="8">
    <location>
        <begin position="369"/>
        <end position="544"/>
    </location>
</feature>
<dbReference type="InterPro" id="IPR000742">
    <property type="entry name" value="EGF"/>
</dbReference>
<evidence type="ECO:0000313" key="11">
    <source>
        <dbReference type="EMBL" id="KAJ8950522.1"/>
    </source>
</evidence>
<dbReference type="InterPro" id="IPR007110">
    <property type="entry name" value="Ig-like_dom"/>
</dbReference>
<name>A0AAV8YIA0_9CUCU</name>
<dbReference type="Pfam" id="PF02210">
    <property type="entry name" value="Laminin_G_2"/>
    <property type="match status" value="2"/>
</dbReference>
<dbReference type="PROSITE" id="PS01186">
    <property type="entry name" value="EGF_2"/>
    <property type="match status" value="2"/>
</dbReference>
<evidence type="ECO:0008006" key="13">
    <source>
        <dbReference type="Google" id="ProtNLM"/>
    </source>
</evidence>
<proteinExistence type="predicted"/>
<feature type="domain" description="EGF-like" evidence="9">
    <location>
        <begin position="334"/>
        <end position="364"/>
    </location>
</feature>
<evidence type="ECO:0000313" key="12">
    <source>
        <dbReference type="Proteomes" id="UP001162162"/>
    </source>
</evidence>
<keyword evidence="4 6" id="KW-1015">Disulfide bond</keyword>
<dbReference type="SMART" id="SM00179">
    <property type="entry name" value="EGF_CA"/>
    <property type="match status" value="3"/>
</dbReference>
<evidence type="ECO:0000256" key="2">
    <source>
        <dbReference type="ARBA" id="ARBA00022729"/>
    </source>
</evidence>
<feature type="domain" description="Laminin G" evidence="8">
    <location>
        <begin position="136"/>
        <end position="317"/>
    </location>
</feature>
<dbReference type="GO" id="GO:0007411">
    <property type="term" value="P:axon guidance"/>
    <property type="evidence" value="ECO:0007669"/>
    <property type="project" value="UniProtKB-ARBA"/>
</dbReference>
<dbReference type="SMART" id="SM00409">
    <property type="entry name" value="IG"/>
    <property type="match status" value="2"/>
</dbReference>
<evidence type="ECO:0000259" key="8">
    <source>
        <dbReference type="PROSITE" id="PS50025"/>
    </source>
</evidence>
<feature type="disulfide bond" evidence="7">
    <location>
        <begin position="804"/>
        <end position="831"/>
    </location>
</feature>
<dbReference type="Pfam" id="PF00008">
    <property type="entry name" value="EGF"/>
    <property type="match status" value="3"/>
</dbReference>
<feature type="domain" description="Laminin G" evidence="8">
    <location>
        <begin position="649"/>
        <end position="831"/>
    </location>
</feature>
<dbReference type="SMART" id="SM00408">
    <property type="entry name" value="IGc2"/>
    <property type="match status" value="1"/>
</dbReference>
<evidence type="ECO:0000256" key="3">
    <source>
        <dbReference type="ARBA" id="ARBA00022737"/>
    </source>
</evidence>
<protein>
    <recommendedName>
        <fullName evidence="13">Basement membrane-specific heparan sulfate proteoglycan core protein</fullName>
    </recommendedName>
</protein>
<dbReference type="Pfam" id="PF13927">
    <property type="entry name" value="Ig_3"/>
    <property type="match status" value="1"/>
</dbReference>
<feature type="domain" description="Ig-like" evidence="10">
    <location>
        <begin position="63"/>
        <end position="127"/>
    </location>
</feature>
<dbReference type="Gene3D" id="2.60.40.10">
    <property type="entry name" value="Immunoglobulins"/>
    <property type="match status" value="2"/>
</dbReference>
<dbReference type="InterPro" id="IPR003599">
    <property type="entry name" value="Ig_sub"/>
</dbReference>
<dbReference type="InterPro" id="IPR013783">
    <property type="entry name" value="Ig-like_fold"/>
</dbReference>
<keyword evidence="12" id="KW-1185">Reference proteome</keyword>
<dbReference type="FunFam" id="2.10.25.10:FF:000012">
    <property type="entry name" value="Delta-like protein"/>
    <property type="match status" value="1"/>
</dbReference>
<dbReference type="Pfam" id="PF00054">
    <property type="entry name" value="Laminin_G_1"/>
    <property type="match status" value="1"/>
</dbReference>
<evidence type="ECO:0000259" key="9">
    <source>
        <dbReference type="PROSITE" id="PS50026"/>
    </source>
</evidence>
<dbReference type="Proteomes" id="UP001162162">
    <property type="component" value="Unassembled WGS sequence"/>
</dbReference>
<feature type="disulfide bond" evidence="6">
    <location>
        <begin position="595"/>
        <end position="604"/>
    </location>
</feature>
<dbReference type="InterPro" id="IPR001881">
    <property type="entry name" value="EGF-like_Ca-bd_dom"/>
</dbReference>
<dbReference type="PROSITE" id="PS00022">
    <property type="entry name" value="EGF_1"/>
    <property type="match status" value="3"/>
</dbReference>
<dbReference type="PROSITE" id="PS50025">
    <property type="entry name" value="LAM_G_DOMAIN"/>
    <property type="match status" value="3"/>
</dbReference>
<evidence type="ECO:0000259" key="10">
    <source>
        <dbReference type="PROSITE" id="PS50835"/>
    </source>
</evidence>
<dbReference type="InterPro" id="IPR001791">
    <property type="entry name" value="Laminin_G"/>
</dbReference>
<dbReference type="Gene3D" id="2.60.120.200">
    <property type="match status" value="3"/>
</dbReference>
<accession>A0AAV8YIA0</accession>
<dbReference type="PANTHER" id="PTHR15036:SF85">
    <property type="entry name" value="SP2353, ISOFORM A"/>
    <property type="match status" value="1"/>
</dbReference>
<dbReference type="InterPro" id="IPR050372">
    <property type="entry name" value="Neurexin-related_CASP"/>
</dbReference>
<dbReference type="PROSITE" id="PS50835">
    <property type="entry name" value="IG_LIKE"/>
    <property type="match status" value="1"/>
</dbReference>
<dbReference type="GO" id="GO:0050769">
    <property type="term" value="P:positive regulation of neurogenesis"/>
    <property type="evidence" value="ECO:0007669"/>
    <property type="project" value="UniProtKB-ARBA"/>
</dbReference>
<evidence type="ECO:0000256" key="4">
    <source>
        <dbReference type="ARBA" id="ARBA00023157"/>
    </source>
</evidence>
<keyword evidence="1 6" id="KW-0245">EGF-like domain</keyword>
<keyword evidence="3" id="KW-0677">Repeat</keyword>
<dbReference type="GO" id="GO:0016020">
    <property type="term" value="C:membrane"/>
    <property type="evidence" value="ECO:0007669"/>
    <property type="project" value="UniProtKB-SubCell"/>
</dbReference>
<evidence type="ECO:0000256" key="6">
    <source>
        <dbReference type="PROSITE-ProRule" id="PRU00076"/>
    </source>
</evidence>
<dbReference type="InterPro" id="IPR003598">
    <property type="entry name" value="Ig_sub2"/>
</dbReference>
<dbReference type="PROSITE" id="PS00010">
    <property type="entry name" value="ASX_HYDROXYL"/>
    <property type="match status" value="1"/>
</dbReference>
<dbReference type="GO" id="GO:0007476">
    <property type="term" value="P:imaginal disc-derived wing morphogenesis"/>
    <property type="evidence" value="ECO:0007669"/>
    <property type="project" value="UniProtKB-ARBA"/>
</dbReference>
<feature type="disulfide bond" evidence="6">
    <location>
        <begin position="354"/>
        <end position="363"/>
    </location>
</feature>
<comment type="caution">
    <text evidence="11">The sequence shown here is derived from an EMBL/GenBank/DDBJ whole genome shotgun (WGS) entry which is preliminary data.</text>
</comment>
<evidence type="ECO:0000256" key="5">
    <source>
        <dbReference type="ARBA" id="ARBA00023180"/>
    </source>
</evidence>
<gene>
    <name evidence="11" type="ORF">NQ318_015266</name>
</gene>
<dbReference type="GO" id="GO:0016318">
    <property type="term" value="P:ommatidial rotation"/>
    <property type="evidence" value="ECO:0007669"/>
    <property type="project" value="UniProtKB-ARBA"/>
</dbReference>
<feature type="domain" description="EGF-like" evidence="9">
    <location>
        <begin position="607"/>
        <end position="643"/>
    </location>
</feature>
<dbReference type="SMART" id="SM00282">
    <property type="entry name" value="LamG"/>
    <property type="match status" value="3"/>
</dbReference>
<dbReference type="InterPro" id="IPR000152">
    <property type="entry name" value="EGF-type_Asp/Asn_hydroxyl_site"/>
</dbReference>
<dbReference type="GO" id="GO:0040008">
    <property type="term" value="P:regulation of growth"/>
    <property type="evidence" value="ECO:0007669"/>
    <property type="project" value="UniProtKB-ARBA"/>
</dbReference>
<evidence type="ECO:0000256" key="1">
    <source>
        <dbReference type="ARBA" id="ARBA00022536"/>
    </source>
</evidence>
<dbReference type="CDD" id="cd00054">
    <property type="entry name" value="EGF_CA"/>
    <property type="match status" value="3"/>
</dbReference>
<dbReference type="SUPFAM" id="SSF57196">
    <property type="entry name" value="EGF/Laminin"/>
    <property type="match status" value="1"/>
</dbReference>
<dbReference type="SUPFAM" id="SSF48726">
    <property type="entry name" value="Immunoglobulin"/>
    <property type="match status" value="2"/>
</dbReference>
<dbReference type="InterPro" id="IPR036179">
    <property type="entry name" value="Ig-like_dom_sf"/>
</dbReference>
<dbReference type="SMART" id="SM00181">
    <property type="entry name" value="EGF"/>
    <property type="match status" value="3"/>
</dbReference>
<dbReference type="GO" id="GO:0005509">
    <property type="term" value="F:calcium ion binding"/>
    <property type="evidence" value="ECO:0007669"/>
    <property type="project" value="InterPro"/>
</dbReference>
<organism evidence="11 12">
    <name type="scientific">Aromia moschata</name>
    <dbReference type="NCBI Taxonomy" id="1265417"/>
    <lineage>
        <taxon>Eukaryota</taxon>
        <taxon>Metazoa</taxon>
        <taxon>Ecdysozoa</taxon>
        <taxon>Arthropoda</taxon>
        <taxon>Hexapoda</taxon>
        <taxon>Insecta</taxon>
        <taxon>Pterygota</taxon>
        <taxon>Neoptera</taxon>
        <taxon>Endopterygota</taxon>
        <taxon>Coleoptera</taxon>
        <taxon>Polyphaga</taxon>
        <taxon>Cucujiformia</taxon>
        <taxon>Chrysomeloidea</taxon>
        <taxon>Cerambycidae</taxon>
        <taxon>Cerambycinae</taxon>
        <taxon>Callichromatini</taxon>
        <taxon>Aromia</taxon>
    </lineage>
</organism>
<feature type="disulfide bond" evidence="6">
    <location>
        <begin position="633"/>
        <end position="642"/>
    </location>
</feature>
<dbReference type="GO" id="GO:0120035">
    <property type="term" value="P:regulation of plasma membrane bounded cell projection organization"/>
    <property type="evidence" value="ECO:0007669"/>
    <property type="project" value="UniProtKB-ARBA"/>
</dbReference>
<dbReference type="Gene3D" id="2.10.25.10">
    <property type="entry name" value="Laminin"/>
    <property type="match status" value="3"/>
</dbReference>